<dbReference type="InterPro" id="IPR005805">
    <property type="entry name" value="Rieske_Fe-S_prot_C"/>
</dbReference>
<dbReference type="CDD" id="cd03467">
    <property type="entry name" value="Rieske"/>
    <property type="match status" value="1"/>
</dbReference>
<evidence type="ECO:0000313" key="12">
    <source>
        <dbReference type="EMBL" id="MBD8079174.1"/>
    </source>
</evidence>
<dbReference type="GO" id="GO:0004497">
    <property type="term" value="F:monooxygenase activity"/>
    <property type="evidence" value="ECO:0007669"/>
    <property type="project" value="UniProtKB-ARBA"/>
</dbReference>
<name>A0A927GA56_9MICO</name>
<evidence type="ECO:0000256" key="9">
    <source>
        <dbReference type="ARBA" id="ARBA00034078"/>
    </source>
</evidence>
<evidence type="ECO:0000313" key="13">
    <source>
        <dbReference type="Proteomes" id="UP000610846"/>
    </source>
</evidence>
<evidence type="ECO:0000256" key="7">
    <source>
        <dbReference type="ARBA" id="ARBA00023157"/>
    </source>
</evidence>
<dbReference type="GO" id="GO:0051537">
    <property type="term" value="F:2 iron, 2 sulfur cluster binding"/>
    <property type="evidence" value="ECO:0007669"/>
    <property type="project" value="UniProtKB-KW"/>
</dbReference>
<proteinExistence type="predicted"/>
<reference evidence="12" key="1">
    <citation type="journal article" date="2018" name="Curr. Microbiol.">
        <title>Cellulosimicrobium arenosum sp. nov., Isolated from Marine Sediment Sand.</title>
        <authorList>
            <person name="Oh M."/>
            <person name="Kim J.H."/>
            <person name="Yoon J.H."/>
            <person name="Schumann P."/>
            <person name="Kim W."/>
        </authorList>
    </citation>
    <scope>NUCLEOTIDE SEQUENCE</scope>
    <source>
        <strain evidence="12">KCTC 49039</strain>
    </source>
</reference>
<evidence type="ECO:0000256" key="3">
    <source>
        <dbReference type="ARBA" id="ARBA00022714"/>
    </source>
</evidence>
<keyword evidence="5" id="KW-0408">Iron</keyword>
<evidence type="ECO:0000256" key="8">
    <source>
        <dbReference type="ARBA" id="ARBA00029586"/>
    </source>
</evidence>
<dbReference type="PANTHER" id="PTHR10134">
    <property type="entry name" value="CYTOCHROME B-C1 COMPLEX SUBUNIT RIESKE, MITOCHONDRIAL"/>
    <property type="match status" value="1"/>
</dbReference>
<keyword evidence="7" id="KW-1015">Disulfide bond</keyword>
<keyword evidence="13" id="KW-1185">Reference proteome</keyword>
<evidence type="ECO:0000256" key="6">
    <source>
        <dbReference type="ARBA" id="ARBA00023014"/>
    </source>
</evidence>
<evidence type="ECO:0000256" key="2">
    <source>
        <dbReference type="ARBA" id="ARBA00015816"/>
    </source>
</evidence>
<comment type="caution">
    <text evidence="12">The sequence shown here is derived from an EMBL/GenBank/DDBJ whole genome shotgun (WGS) entry which is preliminary data.</text>
</comment>
<keyword evidence="3" id="KW-0001">2Fe-2S</keyword>
<dbReference type="Pfam" id="PF00355">
    <property type="entry name" value="Rieske"/>
    <property type="match status" value="1"/>
</dbReference>
<evidence type="ECO:0000259" key="11">
    <source>
        <dbReference type="PROSITE" id="PS51296"/>
    </source>
</evidence>
<evidence type="ECO:0000256" key="5">
    <source>
        <dbReference type="ARBA" id="ARBA00023004"/>
    </source>
</evidence>
<accession>A0A927GA56</accession>
<dbReference type="InterPro" id="IPR006311">
    <property type="entry name" value="TAT_signal"/>
</dbReference>
<evidence type="ECO:0000256" key="10">
    <source>
        <dbReference type="SAM" id="MobiDB-lite"/>
    </source>
</evidence>
<organism evidence="12 13">
    <name type="scientific">Cellulosimicrobium arenosum</name>
    <dbReference type="NCBI Taxonomy" id="2708133"/>
    <lineage>
        <taxon>Bacteria</taxon>
        <taxon>Bacillati</taxon>
        <taxon>Actinomycetota</taxon>
        <taxon>Actinomycetes</taxon>
        <taxon>Micrococcales</taxon>
        <taxon>Promicromonosporaceae</taxon>
        <taxon>Cellulosimicrobium</taxon>
    </lineage>
</organism>
<reference evidence="12" key="2">
    <citation type="submission" date="2020-09" db="EMBL/GenBank/DDBJ databases">
        <authorList>
            <person name="Yu Y."/>
        </authorList>
    </citation>
    <scope>NUCLEOTIDE SEQUENCE</scope>
    <source>
        <strain evidence="12">KCTC 49039</strain>
    </source>
</reference>
<evidence type="ECO:0000256" key="4">
    <source>
        <dbReference type="ARBA" id="ARBA00022723"/>
    </source>
</evidence>
<dbReference type="GO" id="GO:0046872">
    <property type="term" value="F:metal ion binding"/>
    <property type="evidence" value="ECO:0007669"/>
    <property type="project" value="UniProtKB-KW"/>
</dbReference>
<dbReference type="InterPro" id="IPR014349">
    <property type="entry name" value="Rieske_Fe-S_prot"/>
</dbReference>
<dbReference type="PRINTS" id="PR00162">
    <property type="entry name" value="RIESKE"/>
</dbReference>
<evidence type="ECO:0000256" key="1">
    <source>
        <dbReference type="ARBA" id="ARBA00002494"/>
    </source>
</evidence>
<keyword evidence="4" id="KW-0479">Metal-binding</keyword>
<comment type="function">
    <text evidence="1">Iron-sulfur subunit of the cytochrome bc1 complex, an essential component of the respiratory electron transport chain required for ATP synthesis. The bc1 complex catalyzes the oxidation of menaquinol and the reduction of cytochrome c in the respiratory chain. The bc1 complex operates through a Q-cycle mechanism that couples electron transfer to generation of the proton gradient that drives ATP synthesis.</text>
</comment>
<dbReference type="RefSeq" id="WP_191828767.1">
    <property type="nucleotide sequence ID" value="NZ_JACYHB010000006.1"/>
</dbReference>
<dbReference type="GO" id="GO:0016705">
    <property type="term" value="F:oxidoreductase activity, acting on paired donors, with incorporation or reduction of molecular oxygen"/>
    <property type="evidence" value="ECO:0007669"/>
    <property type="project" value="UniProtKB-ARBA"/>
</dbReference>
<dbReference type="GO" id="GO:0016020">
    <property type="term" value="C:membrane"/>
    <property type="evidence" value="ECO:0007669"/>
    <property type="project" value="InterPro"/>
</dbReference>
<dbReference type="PROSITE" id="PS51296">
    <property type="entry name" value="RIESKE"/>
    <property type="match status" value="1"/>
</dbReference>
<dbReference type="EMBL" id="JACYHB010000006">
    <property type="protein sequence ID" value="MBD8079174.1"/>
    <property type="molecule type" value="Genomic_DNA"/>
</dbReference>
<dbReference type="PROSITE" id="PS51318">
    <property type="entry name" value="TAT"/>
    <property type="match status" value="1"/>
</dbReference>
<dbReference type="Proteomes" id="UP000610846">
    <property type="component" value="Unassembled WGS sequence"/>
</dbReference>
<dbReference type="SUPFAM" id="SSF50022">
    <property type="entry name" value="ISP domain"/>
    <property type="match status" value="1"/>
</dbReference>
<dbReference type="Gene3D" id="2.102.10.10">
    <property type="entry name" value="Rieske [2Fe-2S] iron-sulphur domain"/>
    <property type="match status" value="1"/>
</dbReference>
<feature type="domain" description="Rieske" evidence="11">
    <location>
        <begin position="63"/>
        <end position="156"/>
    </location>
</feature>
<dbReference type="AlphaFoldDB" id="A0A927GA56"/>
<keyword evidence="6" id="KW-0411">Iron-sulfur</keyword>
<gene>
    <name evidence="12" type="ORF">IF651_08935</name>
</gene>
<dbReference type="InterPro" id="IPR017941">
    <property type="entry name" value="Rieske_2Fe-2S"/>
</dbReference>
<dbReference type="InterPro" id="IPR036922">
    <property type="entry name" value="Rieske_2Fe-2S_sf"/>
</dbReference>
<protein>
    <recommendedName>
        <fullName evidence="2">Cytochrome bc1 complex Rieske iron-sulfur subunit</fullName>
    </recommendedName>
    <alternativeName>
        <fullName evidence="8">Cytochrome bc1 reductase complex subunit QcrA</fullName>
    </alternativeName>
</protein>
<sequence>MPHTSDQRAAAHVPGPTRRTLLAATGAGAAMVTLAACGGDGGAQESTSTSGPDAAPSALEPGQGLAAVEDVPVGGALSVSLDGVQLLVTQPEEGTFAAFSAICTHQGCTVAPGEDELRCPCHASRFDLATGAVLGGPAPEPLPEVAVTVDGDEVTTA</sequence>
<comment type="cofactor">
    <cofactor evidence="9">
        <name>[2Fe-2S] cluster</name>
        <dbReference type="ChEBI" id="CHEBI:190135"/>
    </cofactor>
</comment>
<feature type="region of interest" description="Disordered" evidence="10">
    <location>
        <begin position="39"/>
        <end position="61"/>
    </location>
</feature>